<evidence type="ECO:0000256" key="1">
    <source>
        <dbReference type="SAM" id="MobiDB-lite"/>
    </source>
</evidence>
<dbReference type="AlphaFoldDB" id="A0A822Z347"/>
<feature type="region of interest" description="Disordered" evidence="1">
    <location>
        <begin position="1"/>
        <end position="42"/>
    </location>
</feature>
<accession>A0A822Z347</accession>
<evidence type="ECO:0000313" key="2">
    <source>
        <dbReference type="EMBL" id="DAD38933.1"/>
    </source>
</evidence>
<dbReference type="EMBL" id="DUZY01000005">
    <property type="protein sequence ID" value="DAD38933.1"/>
    <property type="molecule type" value="Genomic_DNA"/>
</dbReference>
<feature type="compositionally biased region" description="Basic and acidic residues" evidence="1">
    <location>
        <begin position="32"/>
        <end position="42"/>
    </location>
</feature>
<name>A0A822Z347_NELNU</name>
<gene>
    <name evidence="2" type="ORF">HUJ06_013254</name>
</gene>
<feature type="compositionally biased region" description="Polar residues" evidence="1">
    <location>
        <begin position="21"/>
        <end position="30"/>
    </location>
</feature>
<keyword evidence="3" id="KW-1185">Reference proteome</keyword>
<comment type="caution">
    <text evidence="2">The sequence shown here is derived from an EMBL/GenBank/DDBJ whole genome shotgun (WGS) entry which is preliminary data.</text>
</comment>
<evidence type="ECO:0000313" key="3">
    <source>
        <dbReference type="Proteomes" id="UP000607653"/>
    </source>
</evidence>
<dbReference type="Proteomes" id="UP000607653">
    <property type="component" value="Unassembled WGS sequence"/>
</dbReference>
<proteinExistence type="predicted"/>
<protein>
    <submittedName>
        <fullName evidence="2">Uncharacterized protein</fullName>
    </submittedName>
</protein>
<sequence>MGFSGGPSLTEQLPESPPNRYCTSQQSQPVTEIKKEMECERR</sequence>
<organism evidence="2 3">
    <name type="scientific">Nelumbo nucifera</name>
    <name type="common">Sacred lotus</name>
    <dbReference type="NCBI Taxonomy" id="4432"/>
    <lineage>
        <taxon>Eukaryota</taxon>
        <taxon>Viridiplantae</taxon>
        <taxon>Streptophyta</taxon>
        <taxon>Embryophyta</taxon>
        <taxon>Tracheophyta</taxon>
        <taxon>Spermatophyta</taxon>
        <taxon>Magnoliopsida</taxon>
        <taxon>Proteales</taxon>
        <taxon>Nelumbonaceae</taxon>
        <taxon>Nelumbo</taxon>
    </lineage>
</organism>
<reference evidence="2 3" key="1">
    <citation type="journal article" date="2020" name="Mol. Biol. Evol.">
        <title>Distinct Expression and Methylation Patterns for Genes with Different Fates following a Single Whole-Genome Duplication in Flowering Plants.</title>
        <authorList>
            <person name="Shi T."/>
            <person name="Rahmani R.S."/>
            <person name="Gugger P.F."/>
            <person name="Wang M."/>
            <person name="Li H."/>
            <person name="Zhang Y."/>
            <person name="Li Z."/>
            <person name="Wang Q."/>
            <person name="Van de Peer Y."/>
            <person name="Marchal K."/>
            <person name="Chen J."/>
        </authorList>
    </citation>
    <scope>NUCLEOTIDE SEQUENCE [LARGE SCALE GENOMIC DNA]</scope>
    <source>
        <tissue evidence="2">Leaf</tissue>
    </source>
</reference>